<dbReference type="Proteomes" id="UP000799444">
    <property type="component" value="Unassembled WGS sequence"/>
</dbReference>
<accession>A0A9P4V249</accession>
<comment type="caution">
    <text evidence="3">The sequence shown here is derived from an EMBL/GenBank/DDBJ whole genome shotgun (WGS) entry which is preliminary data.</text>
</comment>
<keyword evidence="1" id="KW-0472">Membrane</keyword>
<feature type="transmembrane region" description="Helical" evidence="1">
    <location>
        <begin position="112"/>
        <end position="133"/>
    </location>
</feature>
<keyword evidence="2" id="KW-0732">Signal</keyword>
<dbReference type="EMBL" id="ML996119">
    <property type="protein sequence ID" value="KAF2737067.1"/>
    <property type="molecule type" value="Genomic_DNA"/>
</dbReference>
<protein>
    <submittedName>
        <fullName evidence="3">Uncharacterized protein</fullName>
    </submittedName>
</protein>
<evidence type="ECO:0000256" key="2">
    <source>
        <dbReference type="SAM" id="SignalP"/>
    </source>
</evidence>
<keyword evidence="1" id="KW-1133">Transmembrane helix</keyword>
<evidence type="ECO:0000256" key="1">
    <source>
        <dbReference type="SAM" id="Phobius"/>
    </source>
</evidence>
<feature type="signal peptide" evidence="2">
    <location>
        <begin position="1"/>
        <end position="20"/>
    </location>
</feature>
<reference evidence="3" key="1">
    <citation type="journal article" date="2020" name="Stud. Mycol.">
        <title>101 Dothideomycetes genomes: a test case for predicting lifestyles and emergence of pathogens.</title>
        <authorList>
            <person name="Haridas S."/>
            <person name="Albert R."/>
            <person name="Binder M."/>
            <person name="Bloem J."/>
            <person name="Labutti K."/>
            <person name="Salamov A."/>
            <person name="Andreopoulos B."/>
            <person name="Baker S."/>
            <person name="Barry K."/>
            <person name="Bills G."/>
            <person name="Bluhm B."/>
            <person name="Cannon C."/>
            <person name="Castanera R."/>
            <person name="Culley D."/>
            <person name="Daum C."/>
            <person name="Ezra D."/>
            <person name="Gonzalez J."/>
            <person name="Henrissat B."/>
            <person name="Kuo A."/>
            <person name="Liang C."/>
            <person name="Lipzen A."/>
            <person name="Lutzoni F."/>
            <person name="Magnuson J."/>
            <person name="Mondo S."/>
            <person name="Nolan M."/>
            <person name="Ohm R."/>
            <person name="Pangilinan J."/>
            <person name="Park H.-J."/>
            <person name="Ramirez L."/>
            <person name="Alfaro M."/>
            <person name="Sun H."/>
            <person name="Tritt A."/>
            <person name="Yoshinaga Y."/>
            <person name="Zwiers L.-H."/>
            <person name="Turgeon B."/>
            <person name="Goodwin S."/>
            <person name="Spatafora J."/>
            <person name="Crous P."/>
            <person name="Grigoriev I."/>
        </authorList>
    </citation>
    <scope>NUCLEOTIDE SEQUENCE</scope>
    <source>
        <strain evidence="3">CBS 125425</strain>
    </source>
</reference>
<dbReference type="AlphaFoldDB" id="A0A9P4V249"/>
<keyword evidence="1" id="KW-0812">Transmembrane</keyword>
<evidence type="ECO:0000313" key="3">
    <source>
        <dbReference type="EMBL" id="KAF2737067.1"/>
    </source>
</evidence>
<feature type="chain" id="PRO_5040471475" evidence="2">
    <location>
        <begin position="21"/>
        <end position="134"/>
    </location>
</feature>
<proteinExistence type="predicted"/>
<evidence type="ECO:0000313" key="4">
    <source>
        <dbReference type="Proteomes" id="UP000799444"/>
    </source>
</evidence>
<organism evidence="3 4">
    <name type="scientific">Polyplosphaeria fusca</name>
    <dbReference type="NCBI Taxonomy" id="682080"/>
    <lineage>
        <taxon>Eukaryota</taxon>
        <taxon>Fungi</taxon>
        <taxon>Dikarya</taxon>
        <taxon>Ascomycota</taxon>
        <taxon>Pezizomycotina</taxon>
        <taxon>Dothideomycetes</taxon>
        <taxon>Pleosporomycetidae</taxon>
        <taxon>Pleosporales</taxon>
        <taxon>Tetraplosphaeriaceae</taxon>
        <taxon>Polyplosphaeria</taxon>
    </lineage>
</organism>
<keyword evidence="4" id="KW-1185">Reference proteome</keyword>
<gene>
    <name evidence="3" type="ORF">EJ04DRAFT_521494</name>
</gene>
<sequence length="134" mass="14234">MGIWAAGVTGAVWHTPGCLSRVLLALPKIQSTAASAKAELASRDIDGSKLQWYPQAWLLCSIVLSSSFSATPIFTHSLRTDTVVCAAPNHSHPPLTEPQSHRVYMGASNTSLLLVLLVLLLLVVVVVVVLLAVP</sequence>
<name>A0A9P4V249_9PLEO</name>